<proteinExistence type="inferred from homology"/>
<dbReference type="PANTHER" id="PTHR12052:SF4">
    <property type="entry name" value="THIOREDOXIN-LIKE PROTEIN 4B"/>
    <property type="match status" value="1"/>
</dbReference>
<comment type="function">
    <text evidence="7">Essential role in pre-mRNA splicing. Required in cell cycle progression for S/G(2) transition.</text>
</comment>
<dbReference type="SMR" id="A0A843TD43"/>
<comment type="caution">
    <text evidence="10">The sequence shown here is derived from an EMBL/GenBank/DDBJ whole genome shotgun (WGS) entry which is preliminary data.</text>
</comment>
<evidence type="ECO:0000256" key="9">
    <source>
        <dbReference type="ARBA" id="ARBA00074495"/>
    </source>
</evidence>
<dbReference type="InterPro" id="IPR004123">
    <property type="entry name" value="Dim1"/>
</dbReference>
<evidence type="ECO:0000256" key="5">
    <source>
        <dbReference type="ARBA" id="ARBA00023242"/>
    </source>
</evidence>
<dbReference type="GO" id="GO:0005682">
    <property type="term" value="C:U5 snRNP"/>
    <property type="evidence" value="ECO:0007669"/>
    <property type="project" value="TreeGrafter"/>
</dbReference>
<evidence type="ECO:0000256" key="7">
    <source>
        <dbReference type="ARBA" id="ARBA00060348"/>
    </source>
</evidence>
<keyword evidence="5" id="KW-0539">Nucleus</keyword>
<dbReference type="AlphaFoldDB" id="A0A843TD43"/>
<dbReference type="GO" id="GO:0000398">
    <property type="term" value="P:mRNA splicing, via spliceosome"/>
    <property type="evidence" value="ECO:0007669"/>
    <property type="project" value="InterPro"/>
</dbReference>
<dbReference type="OrthoDB" id="147752at2759"/>
<keyword evidence="4" id="KW-0508">mRNA splicing</keyword>
<sequence>MRSYRKSVSHSELQRITGIRWQPSRGSRAAGFRSVLLLFAGGRGEREAAGQAEWKKLKERRDFFHSLFGECFRRAKLGLLDWLYYCSNLLFPGDPEQVNSHRMSNFLLPMLTRKKEVDTFIRDTLEKVLVLRFGDASQPECAHLDDILYKSSRAVSRFATIALVDSNSEELQVYIKYFDISVMPSAVFFFNAHHMKMDSGSADHTKWVGSFYTKQDFIDVVEVIFRGAMKGKMIVTCPLPPERIPRFQLLYKGV</sequence>
<evidence type="ECO:0000256" key="4">
    <source>
        <dbReference type="ARBA" id="ARBA00023187"/>
    </source>
</evidence>
<gene>
    <name evidence="10" type="ORF">Taro_000422</name>
</gene>
<dbReference type="FunFam" id="3.40.30.10:FF:000059">
    <property type="entry name" value="Thioredoxin-like protein"/>
    <property type="match status" value="1"/>
</dbReference>
<keyword evidence="3" id="KW-0507">mRNA processing</keyword>
<name>A0A843TD43_COLES</name>
<dbReference type="EMBL" id="NMUH01000008">
    <property type="protein sequence ID" value="MQL68147.1"/>
    <property type="molecule type" value="Genomic_DNA"/>
</dbReference>
<dbReference type="InterPro" id="IPR036249">
    <property type="entry name" value="Thioredoxin-like_sf"/>
</dbReference>
<accession>A0A843TD43</accession>
<evidence type="ECO:0000313" key="11">
    <source>
        <dbReference type="Proteomes" id="UP000652761"/>
    </source>
</evidence>
<keyword evidence="11" id="KW-1185">Reference proteome</keyword>
<evidence type="ECO:0000313" key="10">
    <source>
        <dbReference type="EMBL" id="MQL68147.1"/>
    </source>
</evidence>
<comment type="subcellular location">
    <subcellularLocation>
        <location evidence="1">Nucleus</location>
    </subcellularLocation>
</comment>
<dbReference type="SUPFAM" id="SSF52833">
    <property type="entry name" value="Thioredoxin-like"/>
    <property type="match status" value="1"/>
</dbReference>
<dbReference type="Pfam" id="PF02966">
    <property type="entry name" value="DIM1"/>
    <property type="match status" value="1"/>
</dbReference>
<dbReference type="Gene3D" id="3.40.30.10">
    <property type="entry name" value="Glutaredoxin"/>
    <property type="match status" value="1"/>
</dbReference>
<reference evidence="10" key="1">
    <citation type="submission" date="2017-07" db="EMBL/GenBank/DDBJ databases">
        <title>Taro Niue Genome Assembly and Annotation.</title>
        <authorList>
            <person name="Atibalentja N."/>
            <person name="Keating K."/>
            <person name="Fields C.J."/>
        </authorList>
    </citation>
    <scope>NUCLEOTIDE SEQUENCE</scope>
    <source>
        <strain evidence="10">Niue_2</strain>
        <tissue evidence="10">Leaf</tissue>
    </source>
</reference>
<evidence type="ECO:0000256" key="2">
    <source>
        <dbReference type="ARBA" id="ARBA00008241"/>
    </source>
</evidence>
<dbReference type="GO" id="GO:0046540">
    <property type="term" value="C:U4/U6 x U5 tri-snRNP complex"/>
    <property type="evidence" value="ECO:0007669"/>
    <property type="project" value="InterPro"/>
</dbReference>
<evidence type="ECO:0000256" key="6">
    <source>
        <dbReference type="ARBA" id="ARBA00023306"/>
    </source>
</evidence>
<dbReference type="SMART" id="SM01410">
    <property type="entry name" value="DIM1"/>
    <property type="match status" value="1"/>
</dbReference>
<evidence type="ECO:0000256" key="1">
    <source>
        <dbReference type="ARBA" id="ARBA00004123"/>
    </source>
</evidence>
<comment type="similarity">
    <text evidence="2">Belongs to the DIM1 family.</text>
</comment>
<evidence type="ECO:0000256" key="8">
    <source>
        <dbReference type="ARBA" id="ARBA00063722"/>
    </source>
</evidence>
<dbReference type="GO" id="GO:0005681">
    <property type="term" value="C:spliceosomal complex"/>
    <property type="evidence" value="ECO:0007669"/>
    <property type="project" value="TreeGrafter"/>
</dbReference>
<keyword evidence="6" id="KW-0131">Cell cycle</keyword>
<comment type="subunit">
    <text evidence="8">Homodimer. Interacts with the U5-102 kDa protein subunit of the spliceosome.</text>
</comment>
<protein>
    <recommendedName>
        <fullName evidence="9">Thioredoxin-like protein 4B</fullName>
    </recommendedName>
</protein>
<dbReference type="PANTHER" id="PTHR12052">
    <property type="entry name" value="THIOREDOXIN-LIKE PROTEN 4A, 4B"/>
    <property type="match status" value="1"/>
</dbReference>
<evidence type="ECO:0000256" key="3">
    <source>
        <dbReference type="ARBA" id="ARBA00022664"/>
    </source>
</evidence>
<dbReference type="Proteomes" id="UP000652761">
    <property type="component" value="Unassembled WGS sequence"/>
</dbReference>
<organism evidence="10 11">
    <name type="scientific">Colocasia esculenta</name>
    <name type="common">Wild taro</name>
    <name type="synonym">Arum esculentum</name>
    <dbReference type="NCBI Taxonomy" id="4460"/>
    <lineage>
        <taxon>Eukaryota</taxon>
        <taxon>Viridiplantae</taxon>
        <taxon>Streptophyta</taxon>
        <taxon>Embryophyta</taxon>
        <taxon>Tracheophyta</taxon>
        <taxon>Spermatophyta</taxon>
        <taxon>Magnoliopsida</taxon>
        <taxon>Liliopsida</taxon>
        <taxon>Araceae</taxon>
        <taxon>Aroideae</taxon>
        <taxon>Colocasieae</taxon>
        <taxon>Colocasia</taxon>
    </lineage>
</organism>